<reference evidence="3" key="1">
    <citation type="submission" date="2023-03" db="EMBL/GenBank/DDBJ databases">
        <title>Andean soil-derived lignocellulolytic bacterial consortium as a source of novel taxa and putative plastic-active enzymes.</title>
        <authorList>
            <person name="Diaz-Garcia L."/>
            <person name="Chuvochina M."/>
            <person name="Feuerriegel G."/>
            <person name="Bunk B."/>
            <person name="Sproer C."/>
            <person name="Streit W.R."/>
            <person name="Rodriguez L.M."/>
            <person name="Overmann J."/>
            <person name="Jimenez D.J."/>
        </authorList>
    </citation>
    <scope>NUCLEOTIDE SEQUENCE</scope>
    <source>
        <strain evidence="3">MAG 4196</strain>
    </source>
</reference>
<protein>
    <submittedName>
        <fullName evidence="3">Anti-sigma factor</fullName>
    </submittedName>
</protein>
<keyword evidence="1" id="KW-0472">Membrane</keyword>
<organism evidence="3 4">
    <name type="scientific">Candidatus Devosia phytovorans</name>
    <dbReference type="NCBI Taxonomy" id="3121372"/>
    <lineage>
        <taxon>Bacteria</taxon>
        <taxon>Pseudomonadati</taxon>
        <taxon>Pseudomonadota</taxon>
        <taxon>Alphaproteobacteria</taxon>
        <taxon>Hyphomicrobiales</taxon>
        <taxon>Devosiaceae</taxon>
        <taxon>Devosia</taxon>
    </lineage>
</organism>
<accession>A0AAJ5VXQ9</accession>
<feature type="transmembrane region" description="Helical" evidence="1">
    <location>
        <begin position="92"/>
        <end position="110"/>
    </location>
</feature>
<dbReference type="GO" id="GO:0016989">
    <property type="term" value="F:sigma factor antagonist activity"/>
    <property type="evidence" value="ECO:0007669"/>
    <property type="project" value="TreeGrafter"/>
</dbReference>
<keyword evidence="1" id="KW-1133">Transmembrane helix</keyword>
<dbReference type="PANTHER" id="PTHR37461:SF1">
    <property type="entry name" value="ANTI-SIGMA-K FACTOR RSKA"/>
    <property type="match status" value="1"/>
</dbReference>
<feature type="domain" description="Anti-sigma K factor RskA C-terminal" evidence="2">
    <location>
        <begin position="94"/>
        <end position="220"/>
    </location>
</feature>
<dbReference type="InterPro" id="IPR051474">
    <property type="entry name" value="Anti-sigma-K/W_factor"/>
</dbReference>
<keyword evidence="1" id="KW-0812">Transmembrane</keyword>
<evidence type="ECO:0000313" key="3">
    <source>
        <dbReference type="EMBL" id="WEK05433.1"/>
    </source>
</evidence>
<dbReference type="Pfam" id="PF10099">
    <property type="entry name" value="RskA_C"/>
    <property type="match status" value="1"/>
</dbReference>
<evidence type="ECO:0000313" key="4">
    <source>
        <dbReference type="Proteomes" id="UP001217476"/>
    </source>
</evidence>
<sequence length="230" mass="24088">MSPEQLEKVGIYVLGLMEDAERADFEAALAVDPALRSAVDRLTAHLQHLDDTAIPAAVNPALWSAIEDNLSKPATGDTVVPFPGKPRPHRQWYAMAASVVVALGVGYLAGSMTTATREPIMIAVLLNEGDAQPGAIVEAFADDSIRLVPLEDFAVPEGSILEVWTLPDPATGPVSLGTFSDPRTISLTGPALPDPASGQLYEITLEPAPGSPTGRPTGPILVKGFAKPPV</sequence>
<dbReference type="EMBL" id="CP119312">
    <property type="protein sequence ID" value="WEK05433.1"/>
    <property type="molecule type" value="Genomic_DNA"/>
</dbReference>
<dbReference type="InterPro" id="IPR018764">
    <property type="entry name" value="RskA_C"/>
</dbReference>
<evidence type="ECO:0000259" key="2">
    <source>
        <dbReference type="Pfam" id="PF10099"/>
    </source>
</evidence>
<dbReference type="Proteomes" id="UP001217476">
    <property type="component" value="Chromosome"/>
</dbReference>
<dbReference type="GO" id="GO:0006417">
    <property type="term" value="P:regulation of translation"/>
    <property type="evidence" value="ECO:0007669"/>
    <property type="project" value="TreeGrafter"/>
</dbReference>
<dbReference type="PANTHER" id="PTHR37461">
    <property type="entry name" value="ANTI-SIGMA-K FACTOR RSKA"/>
    <property type="match status" value="1"/>
</dbReference>
<dbReference type="AlphaFoldDB" id="A0AAJ5VXQ9"/>
<evidence type="ECO:0000256" key="1">
    <source>
        <dbReference type="SAM" id="Phobius"/>
    </source>
</evidence>
<dbReference type="GO" id="GO:0005886">
    <property type="term" value="C:plasma membrane"/>
    <property type="evidence" value="ECO:0007669"/>
    <property type="project" value="InterPro"/>
</dbReference>
<gene>
    <name evidence="3" type="ORF">P0Y65_04020</name>
</gene>
<name>A0AAJ5VXQ9_9HYPH</name>
<proteinExistence type="predicted"/>